<gene>
    <name evidence="1" type="ORF">PSM7751_01019</name>
</gene>
<dbReference type="AlphaFoldDB" id="A0A1X6YPU6"/>
<evidence type="ECO:0000313" key="1">
    <source>
        <dbReference type="EMBL" id="SLN27085.1"/>
    </source>
</evidence>
<name>A0A1X6YPU6_9RHOB</name>
<reference evidence="1 2" key="1">
    <citation type="submission" date="2017-03" db="EMBL/GenBank/DDBJ databases">
        <authorList>
            <person name="Afonso C.L."/>
            <person name="Miller P.J."/>
            <person name="Scott M.A."/>
            <person name="Spackman E."/>
            <person name="Goraichik I."/>
            <person name="Dimitrov K.M."/>
            <person name="Suarez D.L."/>
            <person name="Swayne D.E."/>
        </authorList>
    </citation>
    <scope>NUCLEOTIDE SEQUENCE [LARGE SCALE GENOMIC DNA]</scope>
    <source>
        <strain evidence="1 2">CECT 7751</strain>
    </source>
</reference>
<dbReference type="InterPro" id="IPR019647">
    <property type="entry name" value="PhoP_reg_network_YrbL"/>
</dbReference>
<dbReference type="RefSeq" id="WP_157792186.1">
    <property type="nucleotide sequence ID" value="NZ_FWFN01000002.1"/>
</dbReference>
<dbReference type="Pfam" id="PF10707">
    <property type="entry name" value="YrbL-PhoP_reg"/>
    <property type="match status" value="1"/>
</dbReference>
<dbReference type="EMBL" id="FWFN01000002">
    <property type="protein sequence ID" value="SLN27085.1"/>
    <property type="molecule type" value="Genomic_DNA"/>
</dbReference>
<dbReference type="OrthoDB" id="5421848at2"/>
<sequence length="211" mass="23993">MPDIISQTIRLSGQRPLAEGKESIVYQHPEFLNVLLKVPRQQSRHFRAFAKPGLKRYAVWRYRGLINWYREYEEYLAAVARSGDLPGFLPRLFGFSRTDLGPAFAVERISGPDGEPAPTLIELARAGRIDDHILRLVDELFDQIAESGLVTQDLHAGNIVWSGDPDRLVLIEGLGDRVLIRVRVFSKRARLRTLARDKQALLAKLRELSPE</sequence>
<keyword evidence="2" id="KW-1185">Reference proteome</keyword>
<evidence type="ECO:0008006" key="3">
    <source>
        <dbReference type="Google" id="ProtNLM"/>
    </source>
</evidence>
<accession>A0A1X6YPU6</accession>
<proteinExistence type="predicted"/>
<protein>
    <recommendedName>
        <fullName evidence="3">PhoP regulatory network protein YrbL</fullName>
    </recommendedName>
</protein>
<organism evidence="1 2">
    <name type="scientific">Pseudooceanicola marinus</name>
    <dbReference type="NCBI Taxonomy" id="396013"/>
    <lineage>
        <taxon>Bacteria</taxon>
        <taxon>Pseudomonadati</taxon>
        <taxon>Pseudomonadota</taxon>
        <taxon>Alphaproteobacteria</taxon>
        <taxon>Rhodobacterales</taxon>
        <taxon>Paracoccaceae</taxon>
        <taxon>Pseudooceanicola</taxon>
    </lineage>
</organism>
<evidence type="ECO:0000313" key="2">
    <source>
        <dbReference type="Proteomes" id="UP000193963"/>
    </source>
</evidence>
<dbReference type="Proteomes" id="UP000193963">
    <property type="component" value="Unassembled WGS sequence"/>
</dbReference>